<gene>
    <name evidence="7" type="ORF">PSAL00342_LOCUS6580</name>
</gene>
<name>A0A7S3XF55_9CHLO</name>
<dbReference type="InterPro" id="IPR052495">
    <property type="entry name" value="Alpha-glucan_binding_chloro"/>
</dbReference>
<evidence type="ECO:0000256" key="2">
    <source>
        <dbReference type="ARBA" id="ARBA00022528"/>
    </source>
</evidence>
<dbReference type="GO" id="GO:2000904">
    <property type="term" value="P:regulation of starch metabolic process"/>
    <property type="evidence" value="ECO:0007669"/>
    <property type="project" value="TreeGrafter"/>
</dbReference>
<dbReference type="GO" id="GO:2001070">
    <property type="term" value="F:starch binding"/>
    <property type="evidence" value="ECO:0007669"/>
    <property type="project" value="TreeGrafter"/>
</dbReference>
<keyword evidence="3" id="KW-0934">Plastid</keyword>
<reference evidence="7" key="1">
    <citation type="submission" date="2021-01" db="EMBL/GenBank/DDBJ databases">
        <authorList>
            <person name="Corre E."/>
            <person name="Pelletier E."/>
            <person name="Niang G."/>
            <person name="Scheremetjew M."/>
            <person name="Finn R."/>
            <person name="Kale V."/>
            <person name="Holt S."/>
            <person name="Cochrane G."/>
            <person name="Meng A."/>
            <person name="Brown T."/>
            <person name="Cohen L."/>
        </authorList>
    </citation>
    <scope>NUCLEOTIDE SEQUENCE</scope>
    <source>
        <strain evidence="7">CCMP1897</strain>
    </source>
</reference>
<evidence type="ECO:0000313" key="7">
    <source>
        <dbReference type="EMBL" id="CAE0612681.1"/>
    </source>
</evidence>
<keyword evidence="2" id="KW-0150">Chloroplast</keyword>
<dbReference type="GO" id="GO:0009570">
    <property type="term" value="C:chloroplast stroma"/>
    <property type="evidence" value="ECO:0007669"/>
    <property type="project" value="UniProtKB-SubCell"/>
</dbReference>
<accession>A0A7S3XF55</accession>
<proteinExistence type="inferred from homology"/>
<evidence type="ECO:0000256" key="1">
    <source>
        <dbReference type="ARBA" id="ARBA00004470"/>
    </source>
</evidence>
<organism evidence="7">
    <name type="scientific">Picocystis salinarum</name>
    <dbReference type="NCBI Taxonomy" id="88271"/>
    <lineage>
        <taxon>Eukaryota</taxon>
        <taxon>Viridiplantae</taxon>
        <taxon>Chlorophyta</taxon>
        <taxon>Picocystophyceae</taxon>
        <taxon>Picocystales</taxon>
        <taxon>Picocystaceae</taxon>
        <taxon>Picocystis</taxon>
    </lineage>
</organism>
<dbReference type="PANTHER" id="PTHR34113:SF2">
    <property type="entry name" value="PROTEIN LIKE EARLY STARVATION, CHLOROPLASTIC"/>
    <property type="match status" value="1"/>
</dbReference>
<comment type="similarity">
    <text evidence="5">Belongs to the ESV1 family.</text>
</comment>
<keyword evidence="4" id="KW-0809">Transit peptide</keyword>
<evidence type="ECO:0000256" key="4">
    <source>
        <dbReference type="ARBA" id="ARBA00022946"/>
    </source>
</evidence>
<evidence type="ECO:0000256" key="6">
    <source>
        <dbReference type="SAM" id="MobiDB-lite"/>
    </source>
</evidence>
<dbReference type="GO" id="GO:0005982">
    <property type="term" value="P:starch metabolic process"/>
    <property type="evidence" value="ECO:0007669"/>
    <property type="project" value="TreeGrafter"/>
</dbReference>
<comment type="subcellular location">
    <subcellularLocation>
        <location evidence="1">Plastid</location>
        <location evidence="1">Chloroplast stroma</location>
    </subcellularLocation>
</comment>
<feature type="region of interest" description="Disordered" evidence="6">
    <location>
        <begin position="37"/>
        <end position="63"/>
    </location>
</feature>
<feature type="region of interest" description="Disordered" evidence="6">
    <location>
        <begin position="295"/>
        <end position="334"/>
    </location>
</feature>
<dbReference type="PANTHER" id="PTHR34113">
    <property type="entry name" value="INACTIVE PURPLE ACID PHOSPHATASE-LIKE PROTEIN"/>
    <property type="match status" value="1"/>
</dbReference>
<evidence type="ECO:0000256" key="5">
    <source>
        <dbReference type="ARBA" id="ARBA00038237"/>
    </source>
</evidence>
<sequence>MARMLVCANNASFRRPMAMSAVPRRLVEDEEAWKWPTEAKDAEKDGAGRRMPVPKPTSRPTNTVADVLEKERELPPFASEENEAKLPPLQSVVELTNALQRPTREGEGEGDLTMALQQPLPPLESQMKRAEAMEDGSGVAEDGSQWKRESGVERGDHGYVRRWTRVSGKSAEGVPFEESWWSATDVRGLKAMGADKRGGDTTGRTWREAWEETLHPPSAKGGAAVIEKWAHKWCKPGEDLAADAEEDDQAWEESWFERHRANGATERGAYKTGQKGNKAWHARWGELWDGKGRANKWTDQWDENEDGSKQGDKWEEDFGPDGRGSKHGETWHAAADGTRWAKWWSEDHLGDGTVQKRGHSTSGEHWDVQEHQDTWFESKPHFGFDLALVHSRVLMDLKEPPEELGPGTSDL</sequence>
<feature type="compositionally biased region" description="Basic and acidic residues" evidence="6">
    <location>
        <begin position="37"/>
        <end position="48"/>
    </location>
</feature>
<feature type="region of interest" description="Disordered" evidence="6">
    <location>
        <begin position="134"/>
        <end position="154"/>
    </location>
</feature>
<dbReference type="AlphaFoldDB" id="A0A7S3XF55"/>
<dbReference type="EMBL" id="HBIS01007369">
    <property type="protein sequence ID" value="CAE0612681.1"/>
    <property type="molecule type" value="Transcribed_RNA"/>
</dbReference>
<protein>
    <submittedName>
        <fullName evidence="7">Uncharacterized protein</fullName>
    </submittedName>
</protein>
<dbReference type="GO" id="GO:0043036">
    <property type="term" value="C:starch grain"/>
    <property type="evidence" value="ECO:0007669"/>
    <property type="project" value="TreeGrafter"/>
</dbReference>
<feature type="compositionally biased region" description="Basic and acidic residues" evidence="6">
    <location>
        <begin position="144"/>
        <end position="154"/>
    </location>
</feature>
<evidence type="ECO:0000256" key="3">
    <source>
        <dbReference type="ARBA" id="ARBA00022640"/>
    </source>
</evidence>